<dbReference type="Pfam" id="PF13349">
    <property type="entry name" value="DUF4097"/>
    <property type="match status" value="1"/>
</dbReference>
<dbReference type="RefSeq" id="WP_345677482.1">
    <property type="nucleotide sequence ID" value="NZ_BAABHS010000016.1"/>
</dbReference>
<dbReference type="InterPro" id="IPR025164">
    <property type="entry name" value="Toastrack_DUF4097"/>
</dbReference>
<dbReference type="Proteomes" id="UP001500466">
    <property type="component" value="Unassembled WGS sequence"/>
</dbReference>
<accession>A0ABP9HMI6</accession>
<gene>
    <name evidence="2" type="ORF">GCM10023205_45700</name>
</gene>
<feature type="domain" description="DUF4097" evidence="1">
    <location>
        <begin position="52"/>
        <end position="277"/>
    </location>
</feature>
<proteinExistence type="predicted"/>
<keyword evidence="3" id="KW-1185">Reference proteome</keyword>
<comment type="caution">
    <text evidence="2">The sequence shown here is derived from an EMBL/GenBank/DDBJ whole genome shotgun (WGS) entry which is preliminary data.</text>
</comment>
<sequence>MASFDTPEPISVAADFDAGTLRLVAHDGRATTTVEVRPANPAREVDVKAAEQTTVDFAHGTLTVKCPKQRRSFRRSGVVEVTIDLPAGSRVVGNTSMGDLIADGTLGDVRFKTSMGDVRVDRTGALHAESSYGAISAEHVAGEAFASTGTGTVDLAAVDGHAVVKNANGATRLGHVRGELRAKASNGEIVVDRADSSVVAKSSNGDVRIGDVGHGSAVLETARGDIEIGIRKGTAAWLDVGSHFGTVHNMLSASDPAANGDATVEVRAGTALGDITIRRA</sequence>
<evidence type="ECO:0000313" key="2">
    <source>
        <dbReference type="EMBL" id="GAA4973995.1"/>
    </source>
</evidence>
<evidence type="ECO:0000259" key="1">
    <source>
        <dbReference type="Pfam" id="PF13349"/>
    </source>
</evidence>
<evidence type="ECO:0000313" key="3">
    <source>
        <dbReference type="Proteomes" id="UP001500466"/>
    </source>
</evidence>
<organism evidence="2 3">
    <name type="scientific">Yinghuangia aomiensis</name>
    <dbReference type="NCBI Taxonomy" id="676205"/>
    <lineage>
        <taxon>Bacteria</taxon>
        <taxon>Bacillati</taxon>
        <taxon>Actinomycetota</taxon>
        <taxon>Actinomycetes</taxon>
        <taxon>Kitasatosporales</taxon>
        <taxon>Streptomycetaceae</taxon>
        <taxon>Yinghuangia</taxon>
    </lineage>
</organism>
<name>A0ABP9HMI6_9ACTN</name>
<dbReference type="EMBL" id="BAABHS010000016">
    <property type="protein sequence ID" value="GAA4973995.1"/>
    <property type="molecule type" value="Genomic_DNA"/>
</dbReference>
<protein>
    <submittedName>
        <fullName evidence="2">DUF4097 family beta strand repeat-containing protein</fullName>
    </submittedName>
</protein>
<reference evidence="3" key="1">
    <citation type="journal article" date="2019" name="Int. J. Syst. Evol. Microbiol.">
        <title>The Global Catalogue of Microorganisms (GCM) 10K type strain sequencing project: providing services to taxonomists for standard genome sequencing and annotation.</title>
        <authorList>
            <consortium name="The Broad Institute Genomics Platform"/>
            <consortium name="The Broad Institute Genome Sequencing Center for Infectious Disease"/>
            <person name="Wu L."/>
            <person name="Ma J."/>
        </authorList>
    </citation>
    <scope>NUCLEOTIDE SEQUENCE [LARGE SCALE GENOMIC DNA]</scope>
    <source>
        <strain evidence="3">JCM 17986</strain>
    </source>
</reference>